<dbReference type="EMBL" id="AEDQ01000016">
    <property type="protein sequence ID" value="EFL44446.1"/>
    <property type="molecule type" value="Genomic_DNA"/>
</dbReference>
<keyword evidence="4 8" id="KW-0406">Ion transport</keyword>
<comment type="subunit">
    <text evidence="8 9">F-type ATPases have 2 components, CF(1) - the catalytic core - and CF(0) - the membrane proton channel. CF(1) has five subunits: alpha(3), beta(3), gamma(1), delta(1), epsilon(1). CF(0) has three main subunits: a, b and c.</text>
</comment>
<evidence type="ECO:0000256" key="8">
    <source>
        <dbReference type="HAMAP-Rule" id="MF_00530"/>
    </source>
</evidence>
<keyword evidence="8" id="KW-0375">Hydrogen ion transport</keyword>
<evidence type="ECO:0000256" key="2">
    <source>
        <dbReference type="ARBA" id="ARBA00005712"/>
    </source>
</evidence>
<comment type="similarity">
    <text evidence="2 8 9">Belongs to the ATPase epsilon chain family.</text>
</comment>
<dbReference type="InterPro" id="IPR020546">
    <property type="entry name" value="ATP_synth_F1_dsu/esu_N"/>
</dbReference>
<comment type="function">
    <text evidence="8">Produces ATP from ADP in the presence of a proton gradient across the membrane.</text>
</comment>
<proteinExistence type="inferred from homology"/>
<sequence length="145" mass="16292">MAQLSCQFVRPDKLIYNGYVASLILATQDGELGVWPGHASAIVSLGDGIVRLHHLEDDGGETDKVVVSGGYAEINPNGVIILASHARLVDDIERDVVLETRQEAFDKLNEIDEKDNRRAYYQKKVAWCNMLLREEQRAREEEGVR</sequence>
<keyword evidence="7 8" id="KW-0066">ATP synthesis</keyword>
<comment type="caution">
    <text evidence="11">The sequence shown here is derived from an EMBL/GenBank/DDBJ whole genome shotgun (WGS) entry which is preliminary data.</text>
</comment>
<keyword evidence="3 8" id="KW-0813">Transport</keyword>
<evidence type="ECO:0000313" key="11">
    <source>
        <dbReference type="EMBL" id="EFL44446.1"/>
    </source>
</evidence>
<evidence type="ECO:0000259" key="10">
    <source>
        <dbReference type="Pfam" id="PF02823"/>
    </source>
</evidence>
<evidence type="ECO:0000256" key="9">
    <source>
        <dbReference type="RuleBase" id="RU003656"/>
    </source>
</evidence>
<dbReference type="RefSeq" id="WP_006303852.1">
    <property type="nucleotide sequence ID" value="NZ_AEDQ01000016.1"/>
</dbReference>
<keyword evidence="8" id="KW-1003">Cell membrane</keyword>
<dbReference type="SUPFAM" id="SSF51344">
    <property type="entry name" value="Epsilon subunit of F1F0-ATP synthase N-terminal domain"/>
    <property type="match status" value="1"/>
</dbReference>
<keyword evidence="5 8" id="KW-0472">Membrane</keyword>
<dbReference type="CDD" id="cd12152">
    <property type="entry name" value="F1-ATPase_delta"/>
    <property type="match status" value="1"/>
</dbReference>
<evidence type="ECO:0000313" key="12">
    <source>
        <dbReference type="Proteomes" id="UP000004431"/>
    </source>
</evidence>
<evidence type="ECO:0000256" key="5">
    <source>
        <dbReference type="ARBA" id="ARBA00023136"/>
    </source>
</evidence>
<gene>
    <name evidence="8 11" type="primary">atpC</name>
    <name evidence="11" type="ORF">HMPREF9248_0389</name>
</gene>
<dbReference type="PANTHER" id="PTHR13822">
    <property type="entry name" value="ATP SYNTHASE DELTA/EPSILON CHAIN"/>
    <property type="match status" value="1"/>
</dbReference>
<evidence type="ECO:0000256" key="1">
    <source>
        <dbReference type="ARBA" id="ARBA00004184"/>
    </source>
</evidence>
<evidence type="ECO:0000256" key="6">
    <source>
        <dbReference type="ARBA" id="ARBA00023196"/>
    </source>
</evidence>
<dbReference type="PANTHER" id="PTHR13822:SF10">
    <property type="entry name" value="ATP SYNTHASE EPSILON CHAIN, CHLOROPLASTIC"/>
    <property type="match status" value="1"/>
</dbReference>
<dbReference type="Gene3D" id="2.60.15.10">
    <property type="entry name" value="F0F1 ATP synthase delta/epsilon subunit, N-terminal"/>
    <property type="match status" value="1"/>
</dbReference>
<dbReference type="Proteomes" id="UP000004431">
    <property type="component" value="Unassembled WGS sequence"/>
</dbReference>
<dbReference type="InterPro" id="IPR036771">
    <property type="entry name" value="ATPsynth_dsu/esu_N"/>
</dbReference>
<reference evidence="11 12" key="1">
    <citation type="submission" date="2010-08" db="EMBL/GenBank/DDBJ databases">
        <authorList>
            <person name="Durkin A.S."/>
            <person name="Madupu R."/>
            <person name="Torralba M."/>
            <person name="Gillis M."/>
            <person name="Methe B."/>
            <person name="Sutton G."/>
            <person name="Nelson K.E."/>
        </authorList>
    </citation>
    <scope>NUCLEOTIDE SEQUENCE [LARGE SCALE GENOMIC DNA]</scope>
    <source>
        <strain evidence="11 12">PB189-T1-4</strain>
    </source>
</reference>
<evidence type="ECO:0000256" key="3">
    <source>
        <dbReference type="ARBA" id="ARBA00022448"/>
    </source>
</evidence>
<keyword evidence="6 8" id="KW-0139">CF(1)</keyword>
<name>A0ABN0B186_9ACTN</name>
<protein>
    <recommendedName>
        <fullName evidence="8">ATP synthase epsilon chain</fullName>
    </recommendedName>
    <alternativeName>
        <fullName evidence="8">ATP synthase F1 sector epsilon subunit</fullName>
    </alternativeName>
    <alternativeName>
        <fullName evidence="8">F-ATPase epsilon subunit</fullName>
    </alternativeName>
</protein>
<feature type="domain" description="ATP synthase F1 complex delta/epsilon subunit N-terminal" evidence="10">
    <location>
        <begin position="4"/>
        <end position="86"/>
    </location>
</feature>
<comment type="subcellular location">
    <subcellularLocation>
        <location evidence="8">Cell membrane</location>
        <topology evidence="8">Peripheral membrane protein</topology>
    </subcellularLocation>
    <subcellularLocation>
        <location evidence="1">Endomembrane system</location>
        <topology evidence="1">Peripheral membrane protein</topology>
    </subcellularLocation>
</comment>
<dbReference type="InterPro" id="IPR001469">
    <property type="entry name" value="ATP_synth_F1_dsu/esu"/>
</dbReference>
<accession>A0ABN0B186</accession>
<dbReference type="NCBIfam" id="TIGR01216">
    <property type="entry name" value="ATP_synt_epsi"/>
    <property type="match status" value="1"/>
</dbReference>
<dbReference type="Pfam" id="PF02823">
    <property type="entry name" value="ATP-synt_DE_N"/>
    <property type="match status" value="1"/>
</dbReference>
<dbReference type="GO" id="GO:0016787">
    <property type="term" value="F:hydrolase activity"/>
    <property type="evidence" value="ECO:0007669"/>
    <property type="project" value="UniProtKB-KW"/>
</dbReference>
<dbReference type="HAMAP" id="MF_00530">
    <property type="entry name" value="ATP_synth_epsil_bac"/>
    <property type="match status" value="1"/>
</dbReference>
<keyword evidence="12" id="KW-1185">Reference proteome</keyword>
<keyword evidence="11" id="KW-0378">Hydrolase</keyword>
<organism evidence="11 12">
    <name type="scientific">Fannyhessea vaginae PB189-T1-4</name>
    <dbReference type="NCBI Taxonomy" id="866774"/>
    <lineage>
        <taxon>Bacteria</taxon>
        <taxon>Bacillati</taxon>
        <taxon>Actinomycetota</taxon>
        <taxon>Coriobacteriia</taxon>
        <taxon>Coriobacteriales</taxon>
        <taxon>Atopobiaceae</taxon>
        <taxon>Fannyhessea</taxon>
    </lineage>
</organism>
<evidence type="ECO:0000256" key="7">
    <source>
        <dbReference type="ARBA" id="ARBA00023310"/>
    </source>
</evidence>
<evidence type="ECO:0000256" key="4">
    <source>
        <dbReference type="ARBA" id="ARBA00023065"/>
    </source>
</evidence>